<evidence type="ECO:0000313" key="3">
    <source>
        <dbReference type="EMBL" id="CAB4676188.1"/>
    </source>
</evidence>
<sequence length="69" mass="7621">MDWTWQTQRADGSSAESILSNDSSFPTQSDAESWIGENWQDLLDEGVEQVSLLNGSTVVYGPMSLRPAE</sequence>
<name>A0A6J6MSW8_9ZZZZ</name>
<reference evidence="3" key="1">
    <citation type="submission" date="2020-05" db="EMBL/GenBank/DDBJ databases">
        <authorList>
            <person name="Chiriac C."/>
            <person name="Salcher M."/>
            <person name="Ghai R."/>
            <person name="Kavagutti S V."/>
        </authorList>
    </citation>
    <scope>NUCLEOTIDE SEQUENCE</scope>
</reference>
<proteinExistence type="predicted"/>
<protein>
    <submittedName>
        <fullName evidence="3">Unannotated protein</fullName>
    </submittedName>
</protein>
<dbReference type="EMBL" id="CAEZWR010000206">
    <property type="protein sequence ID" value="CAB4676188.1"/>
    <property type="molecule type" value="Genomic_DNA"/>
</dbReference>
<accession>A0A6J6MSW8</accession>
<evidence type="ECO:0000313" key="2">
    <source>
        <dbReference type="EMBL" id="CAB4619909.1"/>
    </source>
</evidence>
<dbReference type="EMBL" id="CAFBMO010000043">
    <property type="protein sequence ID" value="CAB4910249.1"/>
    <property type="molecule type" value="Genomic_DNA"/>
</dbReference>
<dbReference type="EMBL" id="CAEZVB010000024">
    <property type="protein sequence ID" value="CAB4619909.1"/>
    <property type="molecule type" value="Genomic_DNA"/>
</dbReference>
<organism evidence="3">
    <name type="scientific">freshwater metagenome</name>
    <dbReference type="NCBI Taxonomy" id="449393"/>
    <lineage>
        <taxon>unclassified sequences</taxon>
        <taxon>metagenomes</taxon>
        <taxon>ecological metagenomes</taxon>
    </lineage>
</organism>
<evidence type="ECO:0000313" key="4">
    <source>
        <dbReference type="EMBL" id="CAB4910249.1"/>
    </source>
</evidence>
<dbReference type="AlphaFoldDB" id="A0A6J6MSW8"/>
<feature type="region of interest" description="Disordered" evidence="1">
    <location>
        <begin position="1"/>
        <end position="30"/>
    </location>
</feature>
<gene>
    <name evidence="2" type="ORF">UFOPK1908_00688</name>
    <name evidence="3" type="ORF">UFOPK2282_01372</name>
    <name evidence="4" type="ORF">UFOPK3576_01058</name>
</gene>
<evidence type="ECO:0000256" key="1">
    <source>
        <dbReference type="SAM" id="MobiDB-lite"/>
    </source>
</evidence>